<feature type="transmembrane region" description="Helical" evidence="2">
    <location>
        <begin position="286"/>
        <end position="303"/>
    </location>
</feature>
<keyword evidence="4" id="KW-1185">Reference proteome</keyword>
<feature type="region of interest" description="Disordered" evidence="1">
    <location>
        <begin position="23"/>
        <end position="65"/>
    </location>
</feature>
<dbReference type="OMA" id="LPPWGKG"/>
<comment type="caution">
    <text evidence="3">The sequence shown here is derived from an EMBL/GenBank/DDBJ whole genome shotgun (WGS) entry which is preliminary data.</text>
</comment>
<sequence length="304" mass="31453">MSLETGTDSLLLGVGVDVDGQEPNDFAALDSMSPAPAPFGAHAGNESDNASNRVGDGRGSGYSGVGESLFDRIRARTLEQQRATGDSTFSSEIAGESSSQHPTVGTPASNDASSSFDAAVSAAAGTNSSAAAPMTDNNETTYSFSASAGGEDFSQVHVPTYGVSRDDPYYAAANASNPHYQPSMQDRASQALAATGDAMRSLFSGAQSMMTSSADGQQRGYTNNFILREDSESGIPTGVMQPPIPPPPVSEGSYGAGASEHAYSMLNYGKTFAQDVAGFVMQLPPWGKGVLAVVVLMLFYFVFG</sequence>
<evidence type="ECO:0000256" key="1">
    <source>
        <dbReference type="SAM" id="MobiDB-lite"/>
    </source>
</evidence>
<feature type="region of interest" description="Disordered" evidence="1">
    <location>
        <begin position="80"/>
        <end position="113"/>
    </location>
</feature>
<proteinExistence type="predicted"/>
<reference evidence="3 4" key="1">
    <citation type="journal article" date="2012" name="Genome Biol.">
        <title>Genome and low-iron response of an oceanic diatom adapted to chronic iron limitation.</title>
        <authorList>
            <person name="Lommer M."/>
            <person name="Specht M."/>
            <person name="Roy A.S."/>
            <person name="Kraemer L."/>
            <person name="Andreson R."/>
            <person name="Gutowska M.A."/>
            <person name="Wolf J."/>
            <person name="Bergner S.V."/>
            <person name="Schilhabel M.B."/>
            <person name="Klostermeier U.C."/>
            <person name="Beiko R.G."/>
            <person name="Rosenstiel P."/>
            <person name="Hippler M."/>
            <person name="Laroche J."/>
        </authorList>
    </citation>
    <scope>NUCLEOTIDE SEQUENCE [LARGE SCALE GENOMIC DNA]</scope>
    <source>
        <strain evidence="3 4">CCMP1005</strain>
    </source>
</reference>
<keyword evidence="2" id="KW-1133">Transmembrane helix</keyword>
<gene>
    <name evidence="3" type="ORF">THAOC_16317</name>
</gene>
<evidence type="ECO:0000256" key="2">
    <source>
        <dbReference type="SAM" id="Phobius"/>
    </source>
</evidence>
<dbReference type="OrthoDB" id="10619840at2759"/>
<name>K0SCE9_THAOC</name>
<keyword evidence="2" id="KW-0472">Membrane</keyword>
<accession>K0SCE9</accession>
<organism evidence="3 4">
    <name type="scientific">Thalassiosira oceanica</name>
    <name type="common">Marine diatom</name>
    <dbReference type="NCBI Taxonomy" id="159749"/>
    <lineage>
        <taxon>Eukaryota</taxon>
        <taxon>Sar</taxon>
        <taxon>Stramenopiles</taxon>
        <taxon>Ochrophyta</taxon>
        <taxon>Bacillariophyta</taxon>
        <taxon>Coscinodiscophyceae</taxon>
        <taxon>Thalassiosirophycidae</taxon>
        <taxon>Thalassiosirales</taxon>
        <taxon>Thalassiosiraceae</taxon>
        <taxon>Thalassiosira</taxon>
    </lineage>
</organism>
<evidence type="ECO:0000313" key="3">
    <source>
        <dbReference type="EMBL" id="EJK63045.1"/>
    </source>
</evidence>
<keyword evidence="2" id="KW-0812">Transmembrane</keyword>
<feature type="compositionally biased region" description="Polar residues" evidence="1">
    <location>
        <begin position="80"/>
        <end position="107"/>
    </location>
</feature>
<dbReference type="AlphaFoldDB" id="K0SCE9"/>
<evidence type="ECO:0000313" key="4">
    <source>
        <dbReference type="Proteomes" id="UP000266841"/>
    </source>
</evidence>
<protein>
    <submittedName>
        <fullName evidence="3">Uncharacterized protein</fullName>
    </submittedName>
</protein>
<dbReference type="eggNOG" id="ENOG502R8XI">
    <property type="taxonomic scope" value="Eukaryota"/>
</dbReference>
<dbReference type="Proteomes" id="UP000266841">
    <property type="component" value="Unassembled WGS sequence"/>
</dbReference>
<dbReference type="EMBL" id="AGNL01018468">
    <property type="protein sequence ID" value="EJK63045.1"/>
    <property type="molecule type" value="Genomic_DNA"/>
</dbReference>